<evidence type="ECO:0000313" key="2">
    <source>
        <dbReference type="EMBL" id="PBK85936.1"/>
    </source>
</evidence>
<evidence type="ECO:0000313" key="3">
    <source>
        <dbReference type="Proteomes" id="UP000217790"/>
    </source>
</evidence>
<feature type="region of interest" description="Disordered" evidence="1">
    <location>
        <begin position="219"/>
        <end position="247"/>
    </location>
</feature>
<feature type="region of interest" description="Disordered" evidence="1">
    <location>
        <begin position="115"/>
        <end position="159"/>
    </location>
</feature>
<feature type="compositionally biased region" description="Polar residues" evidence="1">
    <location>
        <begin position="222"/>
        <end position="245"/>
    </location>
</feature>
<accession>A0A2H3DEM6</accession>
<dbReference type="Proteomes" id="UP000217790">
    <property type="component" value="Unassembled WGS sequence"/>
</dbReference>
<dbReference type="AlphaFoldDB" id="A0A2H3DEM6"/>
<reference evidence="3" key="1">
    <citation type="journal article" date="2017" name="Nat. Ecol. Evol.">
        <title>Genome expansion and lineage-specific genetic innovations in the forest pathogenic fungi Armillaria.</title>
        <authorList>
            <person name="Sipos G."/>
            <person name="Prasanna A.N."/>
            <person name="Walter M.C."/>
            <person name="O'Connor E."/>
            <person name="Balint B."/>
            <person name="Krizsan K."/>
            <person name="Kiss B."/>
            <person name="Hess J."/>
            <person name="Varga T."/>
            <person name="Slot J."/>
            <person name="Riley R."/>
            <person name="Boka B."/>
            <person name="Rigling D."/>
            <person name="Barry K."/>
            <person name="Lee J."/>
            <person name="Mihaltcheva S."/>
            <person name="LaButti K."/>
            <person name="Lipzen A."/>
            <person name="Waldron R."/>
            <person name="Moloney N.M."/>
            <person name="Sperisen C."/>
            <person name="Kredics L."/>
            <person name="Vagvoelgyi C."/>
            <person name="Patrignani A."/>
            <person name="Fitzpatrick D."/>
            <person name="Nagy I."/>
            <person name="Doyle S."/>
            <person name="Anderson J.B."/>
            <person name="Grigoriev I.V."/>
            <person name="Gueldener U."/>
            <person name="Muensterkoetter M."/>
            <person name="Nagy L.G."/>
        </authorList>
    </citation>
    <scope>NUCLEOTIDE SEQUENCE [LARGE SCALE GENOMIC DNA]</scope>
    <source>
        <strain evidence="3">Ar21-2</strain>
    </source>
</reference>
<organism evidence="2 3">
    <name type="scientific">Armillaria gallica</name>
    <name type="common">Bulbous honey fungus</name>
    <name type="synonym">Armillaria bulbosa</name>
    <dbReference type="NCBI Taxonomy" id="47427"/>
    <lineage>
        <taxon>Eukaryota</taxon>
        <taxon>Fungi</taxon>
        <taxon>Dikarya</taxon>
        <taxon>Basidiomycota</taxon>
        <taxon>Agaricomycotina</taxon>
        <taxon>Agaricomycetes</taxon>
        <taxon>Agaricomycetidae</taxon>
        <taxon>Agaricales</taxon>
        <taxon>Marasmiineae</taxon>
        <taxon>Physalacriaceae</taxon>
        <taxon>Armillaria</taxon>
    </lineage>
</organism>
<proteinExistence type="predicted"/>
<sequence length="290" mass="31846">MAKPPVVKDAAVLKHDALSAYEAAVALLQHKVDFPPDIDSTSKDVNKWIADMYIQWLICSNFWRDTGVKRQDWNDVEYALLACLPLVDKGLLDESCGKFNKLVHRAHKYSIPNLHPVPLDTPSPSPEPVLQVQTPAPPRTKTPPPQKETTPVPHKQQSLVPVTPQRAAPQHAPDIAGSILKLNMPAANCAATTTSSHFMAPSTAQKTGQLAMSQRKVMPKPSDSSEAFQKDWTSPLHSKPGQQFKTGHPINATCSEELTRTSSRALAVDVTHSNGCNVQSRQYVTSSHYQ</sequence>
<dbReference type="STRING" id="47427.A0A2H3DEM6"/>
<protein>
    <submittedName>
        <fullName evidence="2">Uncharacterized protein</fullName>
    </submittedName>
</protein>
<dbReference type="EMBL" id="KZ293687">
    <property type="protein sequence ID" value="PBK85936.1"/>
    <property type="molecule type" value="Genomic_DNA"/>
</dbReference>
<dbReference type="OrthoDB" id="3060789at2759"/>
<keyword evidence="3" id="KW-1185">Reference proteome</keyword>
<dbReference type="InParanoid" id="A0A2H3DEM6"/>
<gene>
    <name evidence="2" type="ORF">ARMGADRAFT_1086982</name>
</gene>
<evidence type="ECO:0000256" key="1">
    <source>
        <dbReference type="SAM" id="MobiDB-lite"/>
    </source>
</evidence>
<name>A0A2H3DEM6_ARMGA</name>
<feature type="compositionally biased region" description="Pro residues" evidence="1">
    <location>
        <begin position="135"/>
        <end position="146"/>
    </location>
</feature>